<evidence type="ECO:0000256" key="5">
    <source>
        <dbReference type="ARBA" id="ARBA00023136"/>
    </source>
</evidence>
<evidence type="ECO:0000256" key="2">
    <source>
        <dbReference type="ARBA" id="ARBA00022475"/>
    </source>
</evidence>
<evidence type="ECO:0000256" key="4">
    <source>
        <dbReference type="ARBA" id="ARBA00022989"/>
    </source>
</evidence>
<feature type="transmembrane region" description="Helical" evidence="6">
    <location>
        <begin position="30"/>
        <end position="61"/>
    </location>
</feature>
<accession>A0A399JC14</accession>
<dbReference type="EMBL" id="QQXK01000025">
    <property type="protein sequence ID" value="RII41572.1"/>
    <property type="molecule type" value="Genomic_DNA"/>
</dbReference>
<comment type="caution">
    <text evidence="7">The sequence shown here is derived from an EMBL/GenBank/DDBJ whole genome shotgun (WGS) entry which is preliminary data.</text>
</comment>
<gene>
    <name evidence="7" type="ORF">DWB68_12120</name>
</gene>
<sequence>MSAPRVALTMPADAAPALPRRAWLARRNPLAVLGAALLMAVPIVASLDAVSSAVVLGAALLALPFSSVPPQRVALFAGALLFGGLLTVWGTAIIAPDSGAQLFSVGPYTVSAGSLGSGLLVATRGLAMALPTVVLFGSVDATRLADALAVGARLPARFVLGALGALRLGGVLTEEWRVMSAARRARGLGGAHVFSTAFGFLVQALRRGTRLAVTMDAKGFGGRSRSWARPVRFTWGDAVLVASGGAVAALAVVLSVGVGAWNVVWS</sequence>
<dbReference type="Pfam" id="PF02361">
    <property type="entry name" value="CbiQ"/>
    <property type="match status" value="1"/>
</dbReference>
<keyword evidence="5 6" id="KW-0472">Membrane</keyword>
<dbReference type="PANTHER" id="PTHR34857:SF2">
    <property type="entry name" value="SLL0384 PROTEIN"/>
    <property type="match status" value="1"/>
</dbReference>
<evidence type="ECO:0000313" key="8">
    <source>
        <dbReference type="Proteomes" id="UP000265419"/>
    </source>
</evidence>
<dbReference type="InterPro" id="IPR051611">
    <property type="entry name" value="ECF_transporter_component"/>
</dbReference>
<keyword evidence="2" id="KW-1003">Cell membrane</keyword>
<evidence type="ECO:0000313" key="7">
    <source>
        <dbReference type="EMBL" id="RII41572.1"/>
    </source>
</evidence>
<dbReference type="Proteomes" id="UP000265419">
    <property type="component" value="Unassembled WGS sequence"/>
</dbReference>
<dbReference type="CDD" id="cd16914">
    <property type="entry name" value="EcfT"/>
    <property type="match status" value="1"/>
</dbReference>
<feature type="transmembrane region" description="Helical" evidence="6">
    <location>
        <begin position="73"/>
        <end position="95"/>
    </location>
</feature>
<dbReference type="InterPro" id="IPR003339">
    <property type="entry name" value="ABC/ECF_trnsptr_transmembrane"/>
</dbReference>
<keyword evidence="3 6" id="KW-0812">Transmembrane</keyword>
<dbReference type="AlphaFoldDB" id="A0A399JC14"/>
<keyword evidence="4 6" id="KW-1133">Transmembrane helix</keyword>
<proteinExistence type="predicted"/>
<dbReference type="GO" id="GO:0005886">
    <property type="term" value="C:plasma membrane"/>
    <property type="evidence" value="ECO:0007669"/>
    <property type="project" value="UniProtKB-ARBA"/>
</dbReference>
<keyword evidence="8" id="KW-1185">Reference proteome</keyword>
<feature type="transmembrane region" description="Helical" evidence="6">
    <location>
        <begin position="115"/>
        <end position="136"/>
    </location>
</feature>
<organism evidence="7 8">
    <name type="scientific">Galactobacter valiniphilus</name>
    <dbReference type="NCBI Taxonomy" id="2676122"/>
    <lineage>
        <taxon>Bacteria</taxon>
        <taxon>Bacillati</taxon>
        <taxon>Actinomycetota</taxon>
        <taxon>Actinomycetes</taxon>
        <taxon>Micrococcales</taxon>
        <taxon>Micrococcaceae</taxon>
        <taxon>Galactobacter</taxon>
    </lineage>
</organism>
<protein>
    <submittedName>
        <fullName evidence="7">Energy-coupling factor transporter transmembrane protein EcfT</fullName>
    </submittedName>
</protein>
<dbReference type="RefSeq" id="WP_119425377.1">
    <property type="nucleotide sequence ID" value="NZ_QQXK01000025.1"/>
</dbReference>
<name>A0A399JC14_9MICC</name>
<evidence type="ECO:0000256" key="6">
    <source>
        <dbReference type="SAM" id="Phobius"/>
    </source>
</evidence>
<feature type="transmembrane region" description="Helical" evidence="6">
    <location>
        <begin position="238"/>
        <end position="261"/>
    </location>
</feature>
<dbReference type="PANTHER" id="PTHR34857">
    <property type="entry name" value="SLL0384 PROTEIN"/>
    <property type="match status" value="1"/>
</dbReference>
<reference evidence="7 8" key="1">
    <citation type="submission" date="2018-07" db="EMBL/GenBank/DDBJ databases">
        <title>Arthrobacter sp. nov., isolated from raw cow's milk with high bacterial count.</title>
        <authorList>
            <person name="Hahne J."/>
            <person name="Isele D."/>
            <person name="Lipski A."/>
        </authorList>
    </citation>
    <scope>NUCLEOTIDE SEQUENCE [LARGE SCALE GENOMIC DNA]</scope>
    <source>
        <strain evidence="7 8">JZ R-35</strain>
    </source>
</reference>
<comment type="subcellular location">
    <subcellularLocation>
        <location evidence="1">Membrane</location>
        <topology evidence="1">Multi-pass membrane protein</topology>
    </subcellularLocation>
</comment>
<evidence type="ECO:0000256" key="3">
    <source>
        <dbReference type="ARBA" id="ARBA00022692"/>
    </source>
</evidence>
<evidence type="ECO:0000256" key="1">
    <source>
        <dbReference type="ARBA" id="ARBA00004141"/>
    </source>
</evidence>